<keyword evidence="1" id="KW-0694">RNA-binding</keyword>
<protein>
    <recommendedName>
        <fullName evidence="2">Integrase catalytic domain-containing protein</fullName>
    </recommendedName>
</protein>
<dbReference type="Proteomes" id="UP000037035">
    <property type="component" value="Unassembled WGS sequence"/>
</dbReference>
<evidence type="ECO:0000313" key="3">
    <source>
        <dbReference type="EMBL" id="KNZ50096.1"/>
    </source>
</evidence>
<comment type="caution">
    <text evidence="3">The sequence shown here is derived from an EMBL/GenBank/DDBJ whole genome shotgun (WGS) entry which is preliminary data.</text>
</comment>
<proteinExistence type="predicted"/>
<dbReference type="AlphaFoldDB" id="A0A0L6UNI8"/>
<sequence>MKLVDGHQYSLTIQDLLSSLVSQGELVQEIMWWIGQLLTLLKCAVKRLWTGNALEFISSKALLNYLEKMGIQHEKSAPYKHHQNGAVERTNWNLAEISRELIHFRALPW</sequence>
<dbReference type="VEuPathDB" id="FungiDB:VP01_45g7"/>
<dbReference type="GO" id="GO:0015074">
    <property type="term" value="P:DNA integration"/>
    <property type="evidence" value="ECO:0007669"/>
    <property type="project" value="InterPro"/>
</dbReference>
<keyword evidence="4" id="KW-1185">Reference proteome</keyword>
<dbReference type="Gene3D" id="3.30.420.10">
    <property type="entry name" value="Ribonuclease H-like superfamily/Ribonuclease H"/>
    <property type="match status" value="1"/>
</dbReference>
<evidence type="ECO:0000313" key="4">
    <source>
        <dbReference type="Proteomes" id="UP000037035"/>
    </source>
</evidence>
<evidence type="ECO:0000259" key="2">
    <source>
        <dbReference type="PROSITE" id="PS50994"/>
    </source>
</evidence>
<name>A0A0L6UNI8_9BASI</name>
<dbReference type="GO" id="GO:0005634">
    <property type="term" value="C:nucleus"/>
    <property type="evidence" value="ECO:0007669"/>
    <property type="project" value="UniProtKB-ARBA"/>
</dbReference>
<accession>A0A0L6UNI8</accession>
<dbReference type="PROSITE" id="PS50994">
    <property type="entry name" value="INTEGRASE"/>
    <property type="match status" value="1"/>
</dbReference>
<evidence type="ECO:0000256" key="1">
    <source>
        <dbReference type="ARBA" id="ARBA00022884"/>
    </source>
</evidence>
<gene>
    <name evidence="3" type="ORF">VP01_45g7</name>
</gene>
<dbReference type="InterPro" id="IPR001584">
    <property type="entry name" value="Integrase_cat-core"/>
</dbReference>
<feature type="domain" description="Integrase catalytic" evidence="2">
    <location>
        <begin position="1"/>
        <end position="109"/>
    </location>
</feature>
<dbReference type="InterPro" id="IPR012337">
    <property type="entry name" value="RNaseH-like_sf"/>
</dbReference>
<reference evidence="3 4" key="1">
    <citation type="submission" date="2015-08" db="EMBL/GenBank/DDBJ databases">
        <title>Next Generation Sequencing and Analysis of the Genome of Puccinia sorghi L Schw, the Causal Agent of Maize Common Rust.</title>
        <authorList>
            <person name="Rochi L."/>
            <person name="Burguener G."/>
            <person name="Darino M."/>
            <person name="Turjanski A."/>
            <person name="Kreff E."/>
            <person name="Dieguez M.J."/>
            <person name="Sacco F."/>
        </authorList>
    </citation>
    <scope>NUCLEOTIDE SEQUENCE [LARGE SCALE GENOMIC DNA]</scope>
    <source>
        <strain evidence="3 4">RO10H11247</strain>
    </source>
</reference>
<dbReference type="SUPFAM" id="SSF53098">
    <property type="entry name" value="Ribonuclease H-like"/>
    <property type="match status" value="1"/>
</dbReference>
<dbReference type="EMBL" id="LAVV01009724">
    <property type="protein sequence ID" value="KNZ50096.1"/>
    <property type="molecule type" value="Genomic_DNA"/>
</dbReference>
<dbReference type="InterPro" id="IPR036397">
    <property type="entry name" value="RNaseH_sf"/>
</dbReference>
<dbReference type="GO" id="GO:0003723">
    <property type="term" value="F:RNA binding"/>
    <property type="evidence" value="ECO:0007669"/>
    <property type="project" value="UniProtKB-KW"/>
</dbReference>
<dbReference type="OrthoDB" id="1750614at2759"/>
<organism evidence="3 4">
    <name type="scientific">Puccinia sorghi</name>
    <dbReference type="NCBI Taxonomy" id="27349"/>
    <lineage>
        <taxon>Eukaryota</taxon>
        <taxon>Fungi</taxon>
        <taxon>Dikarya</taxon>
        <taxon>Basidiomycota</taxon>
        <taxon>Pucciniomycotina</taxon>
        <taxon>Pucciniomycetes</taxon>
        <taxon>Pucciniales</taxon>
        <taxon>Pucciniaceae</taxon>
        <taxon>Puccinia</taxon>
    </lineage>
</organism>